<feature type="region of interest" description="Disordered" evidence="1">
    <location>
        <begin position="189"/>
        <end position="228"/>
    </location>
</feature>
<feature type="region of interest" description="Disordered" evidence="1">
    <location>
        <begin position="657"/>
        <end position="691"/>
    </location>
</feature>
<evidence type="ECO:0000256" key="1">
    <source>
        <dbReference type="SAM" id="MobiDB-lite"/>
    </source>
</evidence>
<name>A0ABQ9GI62_9NEOP</name>
<organism evidence="2 3">
    <name type="scientific">Dryococelus australis</name>
    <dbReference type="NCBI Taxonomy" id="614101"/>
    <lineage>
        <taxon>Eukaryota</taxon>
        <taxon>Metazoa</taxon>
        <taxon>Ecdysozoa</taxon>
        <taxon>Arthropoda</taxon>
        <taxon>Hexapoda</taxon>
        <taxon>Insecta</taxon>
        <taxon>Pterygota</taxon>
        <taxon>Neoptera</taxon>
        <taxon>Polyneoptera</taxon>
        <taxon>Phasmatodea</taxon>
        <taxon>Verophasmatodea</taxon>
        <taxon>Anareolatae</taxon>
        <taxon>Phasmatidae</taxon>
        <taxon>Eurycanthinae</taxon>
        <taxon>Dryococelus</taxon>
    </lineage>
</organism>
<evidence type="ECO:0000313" key="2">
    <source>
        <dbReference type="EMBL" id="KAJ8871731.1"/>
    </source>
</evidence>
<comment type="caution">
    <text evidence="2">The sequence shown here is derived from an EMBL/GenBank/DDBJ whole genome shotgun (WGS) entry which is preliminary data.</text>
</comment>
<accession>A0ABQ9GI62</accession>
<feature type="region of interest" description="Disordered" evidence="1">
    <location>
        <begin position="467"/>
        <end position="517"/>
    </location>
</feature>
<dbReference type="Proteomes" id="UP001159363">
    <property type="component" value="Chromosome 11"/>
</dbReference>
<dbReference type="EMBL" id="JARBHB010000012">
    <property type="protein sequence ID" value="KAJ8871731.1"/>
    <property type="molecule type" value="Genomic_DNA"/>
</dbReference>
<feature type="compositionally biased region" description="Low complexity" evidence="1">
    <location>
        <begin position="483"/>
        <end position="492"/>
    </location>
</feature>
<feature type="compositionally biased region" description="Basic residues" evidence="1">
    <location>
        <begin position="467"/>
        <end position="482"/>
    </location>
</feature>
<gene>
    <name evidence="2" type="ORF">PR048_028067</name>
</gene>
<feature type="compositionally biased region" description="Polar residues" evidence="1">
    <location>
        <begin position="493"/>
        <end position="507"/>
    </location>
</feature>
<feature type="compositionally biased region" description="Basic and acidic residues" evidence="1">
    <location>
        <begin position="194"/>
        <end position="203"/>
    </location>
</feature>
<feature type="compositionally biased region" description="Basic and acidic residues" evidence="1">
    <location>
        <begin position="663"/>
        <end position="685"/>
    </location>
</feature>
<evidence type="ECO:0000313" key="3">
    <source>
        <dbReference type="Proteomes" id="UP001159363"/>
    </source>
</evidence>
<sequence>MTRDIESARMSGWLLVVEPQWGARGGVCVARRWHQGDRRGRDLRTWQCSTRSECSPCLDSPPPPLPRLWPPKWSTSSAGRQLSWEFSQFSTNSATLCKPQPWCAKLRNLHFLALTAKMAASGGRSCLSLVHHPPVRNDPRVLRAPSITVGFTRRVSRPLVHSHQEHSSTAVISHLTSLAHCQMASAKDCSPLDQGKRRGRSNEPYRSGKRGGSRWVTPLSAGQPTRRQLQHGHESAFEYATNLSCSLWFTSFMFLIVLRRRGSGGVVVRLPASHPGEPGPIPSGVAPVLSQVGIVPDDAACRRDFLGALLFPPPLHSGAAPYCASLHLYRLSRPRASSKCCHAAVEVMKTTADFVSESSRNSVVVTLRQTPYNTAKFKRRHFTSPAFKEFKQFKAMSTGDYHERVRGREGVPLPVFTSPTPASRSLGVHFPHHANRGHPSLLNQAGARAWQCRFHAYVHAPALKHPRTHTRTHTHTHSHARSRVASSVDSASIQPNSPATLARTQAEPQPGPARSRRAHLVGRRERNFLGPADDERGALLSYASPSATPAIMAFRQDYLRAYAMSGGWGANWPLIGQLRSSHLHARFPPRQTGFNPRPGHRIFASGNHRTMPLVGGFSRGSPVSPSPSFRRRSIFTSITLIGSQDLAVKSRPNLFTHSSHLTGRNEVRMEQHRNIRTGETRDSRENPPTSDIVRSRFSLAKIRGLNPLRLGRRRAV</sequence>
<protein>
    <submittedName>
        <fullName evidence="2">Uncharacterized protein</fullName>
    </submittedName>
</protein>
<reference evidence="2 3" key="1">
    <citation type="submission" date="2023-02" db="EMBL/GenBank/DDBJ databases">
        <title>LHISI_Scaffold_Assembly.</title>
        <authorList>
            <person name="Stuart O.P."/>
            <person name="Cleave R."/>
            <person name="Magrath M.J.L."/>
            <person name="Mikheyev A.S."/>
        </authorList>
    </citation>
    <scope>NUCLEOTIDE SEQUENCE [LARGE SCALE GENOMIC DNA]</scope>
    <source>
        <strain evidence="2">Daus_M_001</strain>
        <tissue evidence="2">Leg muscle</tissue>
    </source>
</reference>
<keyword evidence="3" id="KW-1185">Reference proteome</keyword>
<proteinExistence type="predicted"/>